<organism evidence="2 3">
    <name type="scientific">Blastocystis sp. subtype 1 (strain ATCC 50177 / NandII)</name>
    <dbReference type="NCBI Taxonomy" id="478820"/>
    <lineage>
        <taxon>Eukaryota</taxon>
        <taxon>Sar</taxon>
        <taxon>Stramenopiles</taxon>
        <taxon>Bigyra</taxon>
        <taxon>Opalozoa</taxon>
        <taxon>Opalinata</taxon>
        <taxon>Blastocystidae</taxon>
        <taxon>Blastocystis</taxon>
    </lineage>
</organism>
<evidence type="ECO:0000313" key="2">
    <source>
        <dbReference type="EMBL" id="OAO17051.1"/>
    </source>
</evidence>
<keyword evidence="3" id="KW-1185">Reference proteome</keyword>
<dbReference type="AlphaFoldDB" id="A0A196SL90"/>
<comment type="caution">
    <text evidence="2">The sequence shown here is derived from an EMBL/GenBank/DDBJ whole genome shotgun (WGS) entry which is preliminary data.</text>
</comment>
<gene>
    <name evidence="2" type="ORF">AV274_1208</name>
</gene>
<dbReference type="Proteomes" id="UP000078348">
    <property type="component" value="Unassembled WGS sequence"/>
</dbReference>
<dbReference type="OrthoDB" id="3945418at2759"/>
<name>A0A196SL90_BLAHN</name>
<feature type="coiled-coil region" evidence="1">
    <location>
        <begin position="62"/>
        <end position="182"/>
    </location>
</feature>
<dbReference type="EMBL" id="LXWW01000047">
    <property type="protein sequence ID" value="OAO17051.1"/>
    <property type="molecule type" value="Genomic_DNA"/>
</dbReference>
<evidence type="ECO:0000313" key="3">
    <source>
        <dbReference type="Proteomes" id="UP000078348"/>
    </source>
</evidence>
<proteinExistence type="predicted"/>
<protein>
    <submittedName>
        <fullName evidence="2">Uncharacterized protein</fullName>
    </submittedName>
</protein>
<reference evidence="2 3" key="1">
    <citation type="submission" date="2016-05" db="EMBL/GenBank/DDBJ databases">
        <title>Nuclear genome of Blastocystis sp. subtype 1 NandII.</title>
        <authorList>
            <person name="Gentekaki E."/>
            <person name="Curtis B."/>
            <person name="Stairs C."/>
            <person name="Eme L."/>
            <person name="Herman E."/>
            <person name="Klimes V."/>
            <person name="Arias M.C."/>
            <person name="Elias M."/>
            <person name="Hilliou F."/>
            <person name="Klute M."/>
            <person name="Malik S.-B."/>
            <person name="Pightling A."/>
            <person name="Rachubinski R."/>
            <person name="Salas D."/>
            <person name="Schlacht A."/>
            <person name="Suga H."/>
            <person name="Archibald J."/>
            <person name="Ball S.G."/>
            <person name="Clark G."/>
            <person name="Dacks J."/>
            <person name="Van Der Giezen M."/>
            <person name="Tsaousis A."/>
            <person name="Roger A."/>
        </authorList>
    </citation>
    <scope>NUCLEOTIDE SEQUENCE [LARGE SCALE GENOMIC DNA]</scope>
    <source>
        <strain evidence="3">ATCC 50177 / NandII</strain>
    </source>
</reference>
<keyword evidence="1" id="KW-0175">Coiled coil</keyword>
<dbReference type="Gene3D" id="1.10.287.1490">
    <property type="match status" value="1"/>
</dbReference>
<sequence>MKQMELSTEVEKHKKTQSELDGLRKEVSILVEEKMKLCEKIGTLTESCSQKDHSSELLKKDMDKRMSELRVLERRLDEERENYRQKRETFKQQIDEVNGKLHKVLDSYDEPSLQKTIDQLQEENARLKKQCGESDASSSDVVMKHEVYARLQEEKQKQEALAESLQSQLAELSEYANKLEAEYNKSMEYISHLEAIMSKCSQCTKEREQLLGRE</sequence>
<evidence type="ECO:0000256" key="1">
    <source>
        <dbReference type="SAM" id="Coils"/>
    </source>
</evidence>
<accession>A0A196SL90</accession>